<dbReference type="AlphaFoldDB" id="A0A3M2LWU3"/>
<dbReference type="EMBL" id="RFFG01000053">
    <property type="protein sequence ID" value="RMI40485.1"/>
    <property type="molecule type" value="Genomic_DNA"/>
</dbReference>
<evidence type="ECO:0000313" key="2">
    <source>
        <dbReference type="EMBL" id="RMI40485.1"/>
    </source>
</evidence>
<reference evidence="2 3" key="1">
    <citation type="submission" date="2018-10" db="EMBL/GenBank/DDBJ databases">
        <title>Isolation from soil.</title>
        <authorList>
            <person name="Hu J."/>
        </authorList>
    </citation>
    <scope>NUCLEOTIDE SEQUENCE [LARGE SCALE GENOMIC DNA]</scope>
    <source>
        <strain evidence="2 3">NEAU-Ht49</strain>
    </source>
</reference>
<dbReference type="OrthoDB" id="3540777at2"/>
<proteinExistence type="predicted"/>
<protein>
    <submittedName>
        <fullName evidence="2">Uncharacterized protein</fullName>
    </submittedName>
</protein>
<feature type="compositionally biased region" description="Acidic residues" evidence="1">
    <location>
        <begin position="58"/>
        <end position="73"/>
    </location>
</feature>
<gene>
    <name evidence="2" type="ORF">EBO15_26180</name>
</gene>
<keyword evidence="3" id="KW-1185">Reference proteome</keyword>
<comment type="caution">
    <text evidence="2">The sequence shown here is derived from an EMBL/GenBank/DDBJ whole genome shotgun (WGS) entry which is preliminary data.</text>
</comment>
<feature type="region of interest" description="Disordered" evidence="1">
    <location>
        <begin position="152"/>
        <end position="178"/>
    </location>
</feature>
<dbReference type="Proteomes" id="UP000282674">
    <property type="component" value="Unassembled WGS sequence"/>
</dbReference>
<evidence type="ECO:0000313" key="3">
    <source>
        <dbReference type="Proteomes" id="UP000282674"/>
    </source>
</evidence>
<organism evidence="2 3">
    <name type="scientific">Actinomadura harenae</name>
    <dbReference type="NCBI Taxonomy" id="2483351"/>
    <lineage>
        <taxon>Bacteria</taxon>
        <taxon>Bacillati</taxon>
        <taxon>Actinomycetota</taxon>
        <taxon>Actinomycetes</taxon>
        <taxon>Streptosporangiales</taxon>
        <taxon>Thermomonosporaceae</taxon>
        <taxon>Actinomadura</taxon>
    </lineage>
</organism>
<name>A0A3M2LWU3_9ACTN</name>
<accession>A0A3M2LWU3</accession>
<feature type="compositionally biased region" description="Low complexity" evidence="1">
    <location>
        <begin position="157"/>
        <end position="170"/>
    </location>
</feature>
<dbReference type="RefSeq" id="WP_122197101.1">
    <property type="nucleotide sequence ID" value="NZ_JBHSKC010000007.1"/>
</dbReference>
<evidence type="ECO:0000256" key="1">
    <source>
        <dbReference type="SAM" id="MobiDB-lite"/>
    </source>
</evidence>
<feature type="region of interest" description="Disordered" evidence="1">
    <location>
        <begin position="24"/>
        <end position="93"/>
    </location>
</feature>
<sequence length="178" mass="18493">MTDQQPGDLLDEAAKLLDAVRRRVGDAARAAASGTPSSLDDEDDEDVWGRATKRAPEDAAEDASEDATEDAAGEPEGTRAEASRGGAAGEDVWAQVLEEERRAEAGPSECQNCPVCRAIALARESGPDVRRHVEQAGRSLLAALSDVVAAYERTRSGRPGRSGRNGPDGPAGSAADIG</sequence>